<evidence type="ECO:0000256" key="1">
    <source>
        <dbReference type="ARBA" id="ARBA00000900"/>
    </source>
</evidence>
<evidence type="ECO:0000313" key="11">
    <source>
        <dbReference type="EMBL" id="CAL4971424.1"/>
    </source>
</evidence>
<name>A0ABC9A2J1_9POAL</name>
<feature type="region of interest" description="Disordered" evidence="9">
    <location>
        <begin position="226"/>
        <end position="245"/>
    </location>
</feature>
<feature type="compositionally biased region" description="Low complexity" evidence="9">
    <location>
        <begin position="300"/>
        <end position="312"/>
    </location>
</feature>
<evidence type="ECO:0000256" key="6">
    <source>
        <dbReference type="ARBA" id="ARBA00022786"/>
    </source>
</evidence>
<keyword evidence="4" id="KW-0479">Metal-binding</keyword>
<dbReference type="EMBL" id="OZ075112">
    <property type="protein sequence ID" value="CAL4971424.1"/>
    <property type="molecule type" value="Genomic_DNA"/>
</dbReference>
<feature type="compositionally biased region" description="Basic and acidic residues" evidence="9">
    <location>
        <begin position="1"/>
        <end position="15"/>
    </location>
</feature>
<reference evidence="11" key="1">
    <citation type="submission" date="2024-10" db="EMBL/GenBank/DDBJ databases">
        <authorList>
            <person name="Ryan C."/>
        </authorList>
    </citation>
    <scope>NUCLEOTIDE SEQUENCE [LARGE SCALE GENOMIC DNA]</scope>
</reference>
<dbReference type="InterPro" id="IPR013083">
    <property type="entry name" value="Znf_RING/FYVE/PHD"/>
</dbReference>
<dbReference type="GO" id="GO:0008270">
    <property type="term" value="F:zinc ion binding"/>
    <property type="evidence" value="ECO:0007669"/>
    <property type="project" value="UniProtKB-KW"/>
</dbReference>
<dbReference type="PANTHER" id="PTHR22937:SF136">
    <property type="entry name" value="RING-TYPE E3 UBIQUITIN TRANSFERASE"/>
    <property type="match status" value="1"/>
</dbReference>
<feature type="compositionally biased region" description="Basic and acidic residues" evidence="9">
    <location>
        <begin position="281"/>
        <end position="294"/>
    </location>
</feature>
<feature type="region of interest" description="Disordered" evidence="9">
    <location>
        <begin position="383"/>
        <end position="405"/>
    </location>
</feature>
<dbReference type="EC" id="2.3.2.27" evidence="2"/>
<feature type="compositionally biased region" description="Polar residues" evidence="9">
    <location>
        <begin position="36"/>
        <end position="46"/>
    </location>
</feature>
<dbReference type="SMART" id="SM00184">
    <property type="entry name" value="RING"/>
    <property type="match status" value="1"/>
</dbReference>
<gene>
    <name evidence="11" type="ORF">URODEC1_LOCUS50655</name>
</gene>
<dbReference type="GO" id="GO:0061630">
    <property type="term" value="F:ubiquitin protein ligase activity"/>
    <property type="evidence" value="ECO:0007669"/>
    <property type="project" value="UniProtKB-EC"/>
</dbReference>
<evidence type="ECO:0000259" key="10">
    <source>
        <dbReference type="PROSITE" id="PS50089"/>
    </source>
</evidence>
<comment type="catalytic activity">
    <reaction evidence="1">
        <text>S-ubiquitinyl-[E2 ubiquitin-conjugating enzyme]-L-cysteine + [acceptor protein]-L-lysine = [E2 ubiquitin-conjugating enzyme]-L-cysteine + N(6)-ubiquitinyl-[acceptor protein]-L-lysine.</text>
        <dbReference type="EC" id="2.3.2.27"/>
    </reaction>
</comment>
<dbReference type="PROSITE" id="PS50089">
    <property type="entry name" value="ZF_RING_2"/>
    <property type="match status" value="1"/>
</dbReference>
<feature type="compositionally biased region" description="Low complexity" evidence="9">
    <location>
        <begin position="68"/>
        <end position="82"/>
    </location>
</feature>
<feature type="compositionally biased region" description="Polar residues" evidence="9">
    <location>
        <begin position="229"/>
        <end position="245"/>
    </location>
</feature>
<evidence type="ECO:0000313" key="12">
    <source>
        <dbReference type="Proteomes" id="UP001497457"/>
    </source>
</evidence>
<evidence type="ECO:0000256" key="3">
    <source>
        <dbReference type="ARBA" id="ARBA00022679"/>
    </source>
</evidence>
<dbReference type="PANTHER" id="PTHR22937">
    <property type="entry name" value="E3 UBIQUITIN-PROTEIN LIGASE RNF165"/>
    <property type="match status" value="1"/>
</dbReference>
<protein>
    <recommendedName>
        <fullName evidence="2">RING-type E3 ubiquitin transferase</fullName>
        <ecNumber evidence="2">2.3.2.27</ecNumber>
    </recommendedName>
</protein>
<evidence type="ECO:0000256" key="2">
    <source>
        <dbReference type="ARBA" id="ARBA00012483"/>
    </source>
</evidence>
<feature type="compositionally biased region" description="Polar residues" evidence="9">
    <location>
        <begin position="195"/>
        <end position="209"/>
    </location>
</feature>
<evidence type="ECO:0000256" key="5">
    <source>
        <dbReference type="ARBA" id="ARBA00022771"/>
    </source>
</evidence>
<keyword evidence="12" id="KW-1185">Reference proteome</keyword>
<dbReference type="Pfam" id="PF13639">
    <property type="entry name" value="zf-RING_2"/>
    <property type="match status" value="1"/>
</dbReference>
<evidence type="ECO:0000256" key="9">
    <source>
        <dbReference type="SAM" id="MobiDB-lite"/>
    </source>
</evidence>
<dbReference type="SUPFAM" id="SSF57850">
    <property type="entry name" value="RING/U-box"/>
    <property type="match status" value="1"/>
</dbReference>
<feature type="compositionally biased region" description="Basic and acidic residues" evidence="9">
    <location>
        <begin position="103"/>
        <end position="134"/>
    </location>
</feature>
<proteinExistence type="predicted"/>
<keyword evidence="3" id="KW-0808">Transferase</keyword>
<keyword evidence="6" id="KW-0833">Ubl conjugation pathway</keyword>
<feature type="region of interest" description="Disordered" evidence="9">
    <location>
        <begin position="258"/>
        <end position="337"/>
    </location>
</feature>
<sequence length="543" mass="60636">MEEYSDRRSKTEIAFRRSGSRFSYRNQSPEERTNRNSDGLGSSTRFNPMKTGVTDNQERPRYLRDSFKSSSSKVVPASSSKFPLRKFEEKRRQPLLAGVDIAESGRRKADAKQLEGSKKIIVGDESSDTLRPESESSTTEQGRLLTSGPEGSHFTGPSGVSPHRAESLVRTAPSSRTHRKKEKEVDFGAPGACSSYFTNRSTMPRNFTTGARPAYGHVSGVQRRGLGNLGSTSVPDVQPSGCSSDSVYSRRFEFMRKRASDLESSSRSRSFSGPSSPGHSPPRDVRDTGPRIRMNEQPLSQQIIRSSSRNQQESAVSVRTRRPSPHATTLRAPDERADGMLSLHEPSTRNGLSAQEHLSFQEVSADSSVRPFFVELPHDIYSSSRHHSSNTRAERGRPSSLFEESPPQMFHDLMRERDGHRRITMGGIAEVLLALQRTEQHAELAYEELLALEERIGSVSTALSDEQFAKCLRRSIYFPVATGVNKSVIDDMKCSICQEEYKEGEEVGRLPCEHRYHVCCIGRWLRQKNWCPVCKASAVPSTG</sequence>
<organism evidence="11 12">
    <name type="scientific">Urochloa decumbens</name>
    <dbReference type="NCBI Taxonomy" id="240449"/>
    <lineage>
        <taxon>Eukaryota</taxon>
        <taxon>Viridiplantae</taxon>
        <taxon>Streptophyta</taxon>
        <taxon>Embryophyta</taxon>
        <taxon>Tracheophyta</taxon>
        <taxon>Spermatophyta</taxon>
        <taxon>Magnoliopsida</taxon>
        <taxon>Liliopsida</taxon>
        <taxon>Poales</taxon>
        <taxon>Poaceae</taxon>
        <taxon>PACMAD clade</taxon>
        <taxon>Panicoideae</taxon>
        <taxon>Panicodae</taxon>
        <taxon>Paniceae</taxon>
        <taxon>Melinidinae</taxon>
        <taxon>Urochloa</taxon>
    </lineage>
</organism>
<evidence type="ECO:0000256" key="4">
    <source>
        <dbReference type="ARBA" id="ARBA00022723"/>
    </source>
</evidence>
<evidence type="ECO:0000256" key="8">
    <source>
        <dbReference type="PROSITE-ProRule" id="PRU00175"/>
    </source>
</evidence>
<feature type="compositionally biased region" description="Basic and acidic residues" evidence="9">
    <location>
        <begin position="56"/>
        <end position="67"/>
    </location>
</feature>
<keyword evidence="5 8" id="KW-0863">Zinc-finger</keyword>
<dbReference type="AlphaFoldDB" id="A0ABC9A2J1"/>
<feature type="region of interest" description="Disordered" evidence="9">
    <location>
        <begin position="1"/>
        <end position="215"/>
    </location>
</feature>
<dbReference type="Proteomes" id="UP001497457">
    <property type="component" value="Chromosome 2b"/>
</dbReference>
<feature type="compositionally biased region" description="Low complexity" evidence="9">
    <location>
        <begin position="267"/>
        <end position="278"/>
    </location>
</feature>
<accession>A0ABC9A2J1</accession>
<dbReference type="InterPro" id="IPR045191">
    <property type="entry name" value="MBR1/2-like"/>
</dbReference>
<dbReference type="Gene3D" id="3.30.40.10">
    <property type="entry name" value="Zinc/RING finger domain, C3HC4 (zinc finger)"/>
    <property type="match status" value="1"/>
</dbReference>
<dbReference type="InterPro" id="IPR001841">
    <property type="entry name" value="Znf_RING"/>
</dbReference>
<keyword evidence="7" id="KW-0862">Zinc</keyword>
<evidence type="ECO:0000256" key="7">
    <source>
        <dbReference type="ARBA" id="ARBA00022833"/>
    </source>
</evidence>
<feature type="domain" description="RING-type" evidence="10">
    <location>
        <begin position="494"/>
        <end position="535"/>
    </location>
</feature>